<comment type="caution">
    <text evidence="1">The sequence shown here is derived from an EMBL/GenBank/DDBJ whole genome shotgun (WGS) entry which is preliminary data.</text>
</comment>
<accession>A0ABN8PX31</accession>
<evidence type="ECO:0000313" key="1">
    <source>
        <dbReference type="EMBL" id="CAH3152698.1"/>
    </source>
</evidence>
<protein>
    <submittedName>
        <fullName evidence="1">Uncharacterized protein</fullName>
    </submittedName>
</protein>
<organism evidence="1 2">
    <name type="scientific">Porites evermanni</name>
    <dbReference type="NCBI Taxonomy" id="104178"/>
    <lineage>
        <taxon>Eukaryota</taxon>
        <taxon>Metazoa</taxon>
        <taxon>Cnidaria</taxon>
        <taxon>Anthozoa</taxon>
        <taxon>Hexacorallia</taxon>
        <taxon>Scleractinia</taxon>
        <taxon>Fungiina</taxon>
        <taxon>Poritidae</taxon>
        <taxon>Porites</taxon>
    </lineage>
</organism>
<dbReference type="Proteomes" id="UP001159427">
    <property type="component" value="Unassembled WGS sequence"/>
</dbReference>
<feature type="non-terminal residue" evidence="1">
    <location>
        <position position="211"/>
    </location>
</feature>
<gene>
    <name evidence="1" type="ORF">PEVE_00000836</name>
</gene>
<reference evidence="1 2" key="1">
    <citation type="submission" date="2022-05" db="EMBL/GenBank/DDBJ databases">
        <authorList>
            <consortium name="Genoscope - CEA"/>
            <person name="William W."/>
        </authorList>
    </citation>
    <scope>NUCLEOTIDE SEQUENCE [LARGE SCALE GENOMIC DNA]</scope>
</reference>
<evidence type="ECO:0000313" key="2">
    <source>
        <dbReference type="Proteomes" id="UP001159427"/>
    </source>
</evidence>
<proteinExistence type="predicted"/>
<sequence>MVSEATLLQGRLGEWVRESSQSNNKKFNDRGVHKNKFCSTEAGHIKSNDVLHLAYDDSVSENDSIIEHGHGVSNSKIDSNGSYDKIVSPVKGETSNSGYQFPFAASCQAKSSFLVLGNNDTDISKNQATIFMWLMLEGRFKNSPALRLYLAHGFDIFGMYGTAVMMSLCNVREQSVNRSLKQLVNRLESTFLIRCLKQNQAQPSVEDSNSQ</sequence>
<keyword evidence="2" id="KW-1185">Reference proteome</keyword>
<name>A0ABN8PX31_9CNID</name>
<dbReference type="EMBL" id="CALNXI010001040">
    <property type="protein sequence ID" value="CAH3152698.1"/>
    <property type="molecule type" value="Genomic_DNA"/>
</dbReference>